<dbReference type="GeneID" id="8860686"/>
<feature type="compositionally biased region" description="Low complexity" evidence="1">
    <location>
        <begin position="273"/>
        <end position="318"/>
    </location>
</feature>
<gene>
    <name evidence="2" type="ORF">NAEGRDRAFT_54685</name>
</gene>
<dbReference type="EMBL" id="GG738991">
    <property type="protein sequence ID" value="EFC35896.1"/>
    <property type="molecule type" value="Genomic_DNA"/>
</dbReference>
<feature type="compositionally biased region" description="Gly residues" evidence="1">
    <location>
        <begin position="259"/>
        <end position="269"/>
    </location>
</feature>
<feature type="compositionally biased region" description="Low complexity" evidence="1">
    <location>
        <begin position="344"/>
        <end position="353"/>
    </location>
</feature>
<protein>
    <submittedName>
        <fullName evidence="2">Predicted protein</fullName>
    </submittedName>
</protein>
<dbReference type="KEGG" id="ngr:NAEGRDRAFT_54685"/>
<reference evidence="2 3" key="1">
    <citation type="journal article" date="2010" name="Cell">
        <title>The genome of Naegleria gruberi illuminates early eukaryotic versatility.</title>
        <authorList>
            <person name="Fritz-Laylin L.K."/>
            <person name="Prochnik S.E."/>
            <person name="Ginger M.L."/>
            <person name="Dacks J.B."/>
            <person name="Carpenter M.L."/>
            <person name="Field M.C."/>
            <person name="Kuo A."/>
            <person name="Paredez A."/>
            <person name="Chapman J."/>
            <person name="Pham J."/>
            <person name="Shu S."/>
            <person name="Neupane R."/>
            <person name="Cipriano M."/>
            <person name="Mancuso J."/>
            <person name="Tu H."/>
            <person name="Salamov A."/>
            <person name="Lindquist E."/>
            <person name="Shapiro H."/>
            <person name="Lucas S."/>
            <person name="Grigoriev I.V."/>
            <person name="Cande W.Z."/>
            <person name="Fulton C."/>
            <person name="Rokhsar D.S."/>
            <person name="Dawson S.C."/>
        </authorList>
    </citation>
    <scope>NUCLEOTIDE SEQUENCE [LARGE SCALE GENOMIC DNA]</scope>
    <source>
        <strain evidence="2 3">NEG-M</strain>
    </source>
</reference>
<feature type="compositionally biased region" description="Gly residues" evidence="1">
    <location>
        <begin position="232"/>
        <end position="250"/>
    </location>
</feature>
<feature type="non-terminal residue" evidence="2">
    <location>
        <position position="1"/>
    </location>
</feature>
<sequence>WNEFLDGVFDHDDDDDDDDVDCSDPVIFKLLLLKISCTDHYESDSEYECRDDLFDLNRFTQPIHVGLDLTIEGSRKLGHYLLIIMWRLILKSPMLFRVRDEAKEQVKLLEKFCCQRHEEFAREVCCSNHHLFEDSSVEVFDDMQVWASMREINSSRPNCSDPLPKDSSQFRRNTLQHALEEESLLQEDDMDHLNTLSAVTLKGGRGGGRGGRGRGGGRGGRGRGGRGRGGRGSRGSRGSRGGKGSRGSKGGSRSSSGRGSRGSRGSGRGRGSRGSISGSRSSSRSGRNSGRNSGKSRGGKASSSSSSASSKGARRSAATKAKATNKSPTDLGRVSVTARRTSKTKTTQQQQQQESKETKNNRTKSGGEGLHIPFTMEALNIMFKAKKKFDGFLGPHTQRLPPIPFVSDKQTSCVACRVDCLKRWNGLDRRSIFSKCKKQFYYYGCEKIAPCLRTRGNGANLEEVEGMLGICYDRNGCELDRLVATQYVKLYGIENASRRIAADIMSENQDTQ</sequence>
<proteinExistence type="predicted"/>
<dbReference type="VEuPathDB" id="AmoebaDB:NAEGRDRAFT_54685"/>
<keyword evidence="3" id="KW-1185">Reference proteome</keyword>
<dbReference type="InParanoid" id="D2W4V6"/>
<dbReference type="RefSeq" id="XP_002668640.1">
    <property type="nucleotide sequence ID" value="XM_002668594.1"/>
</dbReference>
<feature type="compositionally biased region" description="Gly residues" evidence="1">
    <location>
        <begin position="203"/>
        <end position="219"/>
    </location>
</feature>
<evidence type="ECO:0000256" key="1">
    <source>
        <dbReference type="SAM" id="MobiDB-lite"/>
    </source>
</evidence>
<dbReference type="Proteomes" id="UP000006671">
    <property type="component" value="Unassembled WGS sequence"/>
</dbReference>
<accession>D2W4V6</accession>
<organism evidence="3">
    <name type="scientific">Naegleria gruberi</name>
    <name type="common">Amoeba</name>
    <dbReference type="NCBI Taxonomy" id="5762"/>
    <lineage>
        <taxon>Eukaryota</taxon>
        <taxon>Discoba</taxon>
        <taxon>Heterolobosea</taxon>
        <taxon>Tetramitia</taxon>
        <taxon>Eutetramitia</taxon>
        <taxon>Vahlkampfiidae</taxon>
        <taxon>Naegleria</taxon>
    </lineage>
</organism>
<name>D2W4V6_NAEGR</name>
<feature type="compositionally biased region" description="Basic residues" evidence="1">
    <location>
        <begin position="220"/>
        <end position="231"/>
    </location>
</feature>
<evidence type="ECO:0000313" key="2">
    <source>
        <dbReference type="EMBL" id="EFC35896.1"/>
    </source>
</evidence>
<dbReference type="AlphaFoldDB" id="D2W4V6"/>
<feature type="region of interest" description="Disordered" evidence="1">
    <location>
        <begin position="198"/>
        <end position="371"/>
    </location>
</feature>
<evidence type="ECO:0000313" key="3">
    <source>
        <dbReference type="Proteomes" id="UP000006671"/>
    </source>
</evidence>